<feature type="domain" description="ABC transporter" evidence="4">
    <location>
        <begin position="2"/>
        <end position="226"/>
    </location>
</feature>
<keyword evidence="2" id="KW-0547">Nucleotide-binding</keyword>
<gene>
    <name evidence="5" type="ORF">AAK873_02870</name>
</gene>
<accession>A0ABV4CT60</accession>
<dbReference type="SMART" id="SM00382">
    <property type="entry name" value="AAA"/>
    <property type="match status" value="1"/>
</dbReference>
<dbReference type="InterPro" id="IPR003593">
    <property type="entry name" value="AAA+_ATPase"/>
</dbReference>
<dbReference type="CDD" id="cd03225">
    <property type="entry name" value="ABC_cobalt_CbiO_domain1"/>
    <property type="match status" value="1"/>
</dbReference>
<dbReference type="PROSITE" id="PS50893">
    <property type="entry name" value="ABC_TRANSPORTER_2"/>
    <property type="match status" value="1"/>
</dbReference>
<evidence type="ECO:0000256" key="1">
    <source>
        <dbReference type="ARBA" id="ARBA00022448"/>
    </source>
</evidence>
<name>A0ABV4CT60_9BACT</name>
<keyword evidence="6" id="KW-1185">Reference proteome</keyword>
<evidence type="ECO:0000256" key="2">
    <source>
        <dbReference type="ARBA" id="ARBA00022741"/>
    </source>
</evidence>
<keyword evidence="3 5" id="KW-0067">ATP-binding</keyword>
<proteinExistence type="predicted"/>
<dbReference type="PANTHER" id="PTHR42939">
    <property type="entry name" value="ABC TRANSPORTER ATP-BINDING PROTEIN ALBC-RELATED"/>
    <property type="match status" value="1"/>
</dbReference>
<comment type="caution">
    <text evidence="5">The sequence shown here is derived from an EMBL/GenBank/DDBJ whole genome shotgun (WGS) entry which is preliminary data.</text>
</comment>
<evidence type="ECO:0000313" key="6">
    <source>
        <dbReference type="Proteomes" id="UP001565200"/>
    </source>
</evidence>
<protein>
    <submittedName>
        <fullName evidence="5">ABC transporter ATP-binding protein</fullName>
    </submittedName>
</protein>
<dbReference type="PANTHER" id="PTHR42939:SF1">
    <property type="entry name" value="ABC TRANSPORTER ATP-BINDING PROTEIN ALBC-RELATED"/>
    <property type="match status" value="1"/>
</dbReference>
<dbReference type="InterPro" id="IPR051782">
    <property type="entry name" value="ABC_Transporter_VariousFunc"/>
</dbReference>
<evidence type="ECO:0000256" key="3">
    <source>
        <dbReference type="ARBA" id="ARBA00022840"/>
    </source>
</evidence>
<dbReference type="Proteomes" id="UP001565200">
    <property type="component" value="Unassembled WGS sequence"/>
</dbReference>
<dbReference type="SUPFAM" id="SSF52540">
    <property type="entry name" value="P-loop containing nucleoside triphosphate hydrolases"/>
    <property type="match status" value="1"/>
</dbReference>
<evidence type="ECO:0000259" key="4">
    <source>
        <dbReference type="PROSITE" id="PS50893"/>
    </source>
</evidence>
<keyword evidence="1" id="KW-0813">Transport</keyword>
<organism evidence="5 6">
    <name type="scientific">Heminiphilus faecis</name>
    <dbReference type="NCBI Taxonomy" id="2601703"/>
    <lineage>
        <taxon>Bacteria</taxon>
        <taxon>Pseudomonadati</taxon>
        <taxon>Bacteroidota</taxon>
        <taxon>Bacteroidia</taxon>
        <taxon>Bacteroidales</taxon>
        <taxon>Muribaculaceae</taxon>
        <taxon>Heminiphilus</taxon>
    </lineage>
</organism>
<dbReference type="GO" id="GO:0005524">
    <property type="term" value="F:ATP binding"/>
    <property type="evidence" value="ECO:0007669"/>
    <property type="project" value="UniProtKB-KW"/>
</dbReference>
<dbReference type="InterPro" id="IPR027417">
    <property type="entry name" value="P-loop_NTPase"/>
</dbReference>
<dbReference type="Pfam" id="PF00005">
    <property type="entry name" value="ABC_tran"/>
    <property type="match status" value="1"/>
</dbReference>
<dbReference type="InterPro" id="IPR015856">
    <property type="entry name" value="ABC_transpr_CbiO/EcfA_su"/>
</dbReference>
<dbReference type="EMBL" id="JBCLPP010000005">
    <property type="protein sequence ID" value="MEY8244560.1"/>
    <property type="molecule type" value="Genomic_DNA"/>
</dbReference>
<evidence type="ECO:0000313" key="5">
    <source>
        <dbReference type="EMBL" id="MEY8244560.1"/>
    </source>
</evidence>
<reference evidence="5 6" key="1">
    <citation type="submission" date="2024-03" db="EMBL/GenBank/DDBJ databases">
        <title>Mouse gut bacterial collection (mGBC) of GemPharmatech.</title>
        <authorList>
            <person name="He Y."/>
            <person name="Dong L."/>
            <person name="Wu D."/>
            <person name="Gao X."/>
            <person name="Lin Z."/>
        </authorList>
    </citation>
    <scope>NUCLEOTIDE SEQUENCE [LARGE SCALE GENOMIC DNA]</scope>
    <source>
        <strain evidence="5 6">54-13</strain>
    </source>
</reference>
<sequence length="284" mass="31273">MIVLNNLTYRYRKGAEALTDVSASIGPGIHLLLGENGAGKTTLLHVMAGLLYPSSGECLIDGEDASRRLPSELSRMFFLGDNMPFPAKTINEMSRIHAVFYPGFDPVQLQENLKSFGLTGDEPIAKMSLGNRHKSQVAYALALRTDILLLDEPANGLDISAKQALQSMIASNVNEEQTVIISTHTVNDFTNLFDGVIVLSRSHMLMAMNANEITSRVTFTVSSIPAVNPIYGETRINMFHSIVENTDGEDSDIDYILLYNAIMNASSRPRLLQLLNNNDNEQHD</sequence>
<dbReference type="RefSeq" id="WP_121698424.1">
    <property type="nucleotide sequence ID" value="NZ_JBCLPP010000005.1"/>
</dbReference>
<dbReference type="InterPro" id="IPR003439">
    <property type="entry name" value="ABC_transporter-like_ATP-bd"/>
</dbReference>
<dbReference type="Gene3D" id="3.40.50.300">
    <property type="entry name" value="P-loop containing nucleotide triphosphate hydrolases"/>
    <property type="match status" value="1"/>
</dbReference>